<comment type="caution">
    <text evidence="2">The sequence shown here is derived from an EMBL/GenBank/DDBJ whole genome shotgun (WGS) entry which is preliminary data.</text>
</comment>
<protein>
    <submittedName>
        <fullName evidence="2">Uncharacterized protein</fullName>
    </submittedName>
</protein>
<dbReference type="EMBL" id="JABBGI010000013">
    <property type="protein sequence ID" value="NML70423.1"/>
    <property type="molecule type" value="Genomic_DNA"/>
</dbReference>
<name>A0A7Y0FRR5_9FLAO</name>
<feature type="chain" id="PRO_5030766624" evidence="1">
    <location>
        <begin position="19"/>
        <end position="178"/>
    </location>
</feature>
<sequence>MKKVLLLLGTAAASLAYSQGMLVINNYSKYDYHGFMIAGNSSVGCYPRVANEAEIVVPADSHIGNGHELVYKDYLNQFYSLYPTTNWVVYLNPNTPTIMPWDDINLSPGGTISNTTRWYFTKFYTTLPGTNTSNPEFQANLGLPNPCSPNPLTYFATASGDNSAEIFVISGITYLQLY</sequence>
<evidence type="ECO:0000256" key="1">
    <source>
        <dbReference type="SAM" id="SignalP"/>
    </source>
</evidence>
<dbReference type="AlphaFoldDB" id="A0A7Y0FRR5"/>
<feature type="signal peptide" evidence="1">
    <location>
        <begin position="1"/>
        <end position="18"/>
    </location>
</feature>
<reference evidence="2 3" key="1">
    <citation type="submission" date="2020-04" db="EMBL/GenBank/DDBJ databases">
        <title>Chryseobacterium sp. RP-3-3 sp. nov., isolated from Jeju soil.</title>
        <authorList>
            <person name="Dahal R.H."/>
        </authorList>
    </citation>
    <scope>NUCLEOTIDE SEQUENCE [LARGE SCALE GENOMIC DNA]</scope>
    <source>
        <strain evidence="2 3">RP-3-3</strain>
    </source>
</reference>
<dbReference type="Proteomes" id="UP000544054">
    <property type="component" value="Unassembled WGS sequence"/>
</dbReference>
<organism evidence="2 3">
    <name type="scientific">Chryseobacterium antibioticum</name>
    <dbReference type="NCBI Taxonomy" id="2728847"/>
    <lineage>
        <taxon>Bacteria</taxon>
        <taxon>Pseudomonadati</taxon>
        <taxon>Bacteroidota</taxon>
        <taxon>Flavobacteriia</taxon>
        <taxon>Flavobacteriales</taxon>
        <taxon>Weeksellaceae</taxon>
        <taxon>Chryseobacterium group</taxon>
        <taxon>Chryseobacterium</taxon>
    </lineage>
</organism>
<dbReference type="RefSeq" id="WP_169234950.1">
    <property type="nucleotide sequence ID" value="NZ_JABBGI010000013.1"/>
</dbReference>
<keyword evidence="1" id="KW-0732">Signal</keyword>
<gene>
    <name evidence="2" type="ORF">HHL23_11500</name>
</gene>
<accession>A0A7Y0FRR5</accession>
<proteinExistence type="predicted"/>
<keyword evidence="3" id="KW-1185">Reference proteome</keyword>
<evidence type="ECO:0000313" key="3">
    <source>
        <dbReference type="Proteomes" id="UP000544054"/>
    </source>
</evidence>
<evidence type="ECO:0000313" key="2">
    <source>
        <dbReference type="EMBL" id="NML70423.1"/>
    </source>
</evidence>